<name>A0ABQ6X2B7_9EURO</name>
<dbReference type="SUPFAM" id="SSF57701">
    <property type="entry name" value="Zn2/Cys6 DNA-binding domain"/>
    <property type="match status" value="1"/>
</dbReference>
<evidence type="ECO:0000313" key="8">
    <source>
        <dbReference type="Proteomes" id="UP000325395"/>
    </source>
</evidence>
<evidence type="ECO:0000256" key="3">
    <source>
        <dbReference type="ARBA" id="ARBA00023163"/>
    </source>
</evidence>
<dbReference type="InterPro" id="IPR001138">
    <property type="entry name" value="Zn2Cys6_DnaBD"/>
</dbReference>
<organism evidence="7 8">
    <name type="scientific">Aspergillus pseudocaelatus</name>
    <dbReference type="NCBI Taxonomy" id="1825620"/>
    <lineage>
        <taxon>Eukaryota</taxon>
        <taxon>Fungi</taxon>
        <taxon>Dikarya</taxon>
        <taxon>Ascomycota</taxon>
        <taxon>Pezizomycotina</taxon>
        <taxon>Eurotiomycetes</taxon>
        <taxon>Eurotiomycetidae</taxon>
        <taxon>Eurotiales</taxon>
        <taxon>Aspergillaceae</taxon>
        <taxon>Aspergillus</taxon>
        <taxon>Aspergillus subgen. Circumdati</taxon>
    </lineage>
</organism>
<dbReference type="CDD" id="cd00067">
    <property type="entry name" value="GAL4"/>
    <property type="match status" value="1"/>
</dbReference>
<reference evidence="7 8" key="1">
    <citation type="submission" date="2019-04" db="EMBL/GenBank/DDBJ databases">
        <authorList>
            <consortium name="DOE Joint Genome Institute"/>
            <person name="Mondo S."/>
            <person name="Kjaerbolling I."/>
            <person name="Vesth T."/>
            <person name="Frisvad J.C."/>
            <person name="Nybo J.L."/>
            <person name="Theobald S."/>
            <person name="Kildgaard S."/>
            <person name="Isbrandt T."/>
            <person name="Kuo A."/>
            <person name="Sato A."/>
            <person name="Lyhne E.K."/>
            <person name="Kogle M.E."/>
            <person name="Wiebenga A."/>
            <person name="Kun R.S."/>
            <person name="Lubbers R.J."/>
            <person name="Makela M.R."/>
            <person name="Barry K."/>
            <person name="Chovatia M."/>
            <person name="Clum A."/>
            <person name="Daum C."/>
            <person name="Haridas S."/>
            <person name="He G."/>
            <person name="LaButti K."/>
            <person name="Lipzen A."/>
            <person name="Riley R."/>
            <person name="Salamov A."/>
            <person name="Simmons B.A."/>
            <person name="Magnuson J.K."/>
            <person name="Henrissat B."/>
            <person name="Mortensen U.H."/>
            <person name="Larsen T.O."/>
            <person name="Devries R.P."/>
            <person name="Grigoriev I.V."/>
            <person name="Machida M."/>
            <person name="Baker S.E."/>
            <person name="Andersen M.R."/>
            <person name="Cantor M.N."/>
            <person name="Hua S.X."/>
        </authorList>
    </citation>
    <scope>NUCLEOTIDE SEQUENCE [LARGE SCALE GENOMIC DNA]</scope>
    <source>
        <strain evidence="7 8">CBS 117616</strain>
    </source>
</reference>
<accession>A0ABQ6X2B7</accession>
<dbReference type="Pfam" id="PF00172">
    <property type="entry name" value="Zn_clus"/>
    <property type="match status" value="1"/>
</dbReference>
<evidence type="ECO:0000256" key="1">
    <source>
        <dbReference type="ARBA" id="ARBA00023015"/>
    </source>
</evidence>
<dbReference type="SMART" id="SM00066">
    <property type="entry name" value="GAL4"/>
    <property type="match status" value="1"/>
</dbReference>
<evidence type="ECO:0000259" key="6">
    <source>
        <dbReference type="PROSITE" id="PS50048"/>
    </source>
</evidence>
<evidence type="ECO:0000256" key="2">
    <source>
        <dbReference type="ARBA" id="ARBA00023125"/>
    </source>
</evidence>
<evidence type="ECO:0000256" key="5">
    <source>
        <dbReference type="SAM" id="MobiDB-lite"/>
    </source>
</evidence>
<keyword evidence="2" id="KW-0238">DNA-binding</keyword>
<dbReference type="InterPro" id="IPR036864">
    <property type="entry name" value="Zn2-C6_fun-type_DNA-bd_sf"/>
</dbReference>
<evidence type="ECO:0000313" key="7">
    <source>
        <dbReference type="EMBL" id="KAE8423442.1"/>
    </source>
</evidence>
<gene>
    <name evidence="7" type="ORF">BDV36DRAFT_91905</name>
</gene>
<sequence>MKTMFTTLLSDSKNQSLVAVEESSTPPVTNRSLHVVCQLCRRKKLKCSGYSLDSCLRCRESGAECLPVEPTRRENITGRPNGNIRRGRSMRPQPTKTSTKMSSLPDRFATSLECIDTSDIDLPPNIILTASADILATSSLSTPLEECSSSSSGSHDALCLNPYDLGTSESSGYLGNGEFSFHPAINTDIVSEGTHFLNPETFNFTPSSVETRPSLCEAAGPSLNSLSWQETFDMMIRKSWTAEESCQCTDRALELLDQVFMQDCDTTDQVHNPNSITPSTIAAIQSLSSLRKATHGLEHFATCGRCRQAPRLMTLLVLLSERLSTKLQKILEIAAPDIFHIRKDVPSGPGPILSSQNAPTLAEDDTGLKSPKATPQRHTRRYTAPEQRDDIKMNITLFCEGFTLDMTKEKEALVLTWSLLAIKQLRRIVAILWDRAQKQSRRDFSESLARIGHKIHALDCALKSTLTADSVPSL</sequence>
<dbReference type="Proteomes" id="UP000325395">
    <property type="component" value="Unassembled WGS sequence"/>
</dbReference>
<protein>
    <recommendedName>
        <fullName evidence="6">Zn(2)-C6 fungal-type domain-containing protein</fullName>
    </recommendedName>
</protein>
<dbReference type="PROSITE" id="PS00463">
    <property type="entry name" value="ZN2_CY6_FUNGAL_1"/>
    <property type="match status" value="1"/>
</dbReference>
<feature type="region of interest" description="Disordered" evidence="5">
    <location>
        <begin position="73"/>
        <end position="102"/>
    </location>
</feature>
<feature type="region of interest" description="Disordered" evidence="5">
    <location>
        <begin position="349"/>
        <end position="383"/>
    </location>
</feature>
<feature type="compositionally biased region" description="Polar residues" evidence="5">
    <location>
        <begin position="92"/>
        <end position="102"/>
    </location>
</feature>
<evidence type="ECO:0000256" key="4">
    <source>
        <dbReference type="ARBA" id="ARBA00023242"/>
    </source>
</evidence>
<dbReference type="PROSITE" id="PS50048">
    <property type="entry name" value="ZN2_CY6_FUNGAL_2"/>
    <property type="match status" value="1"/>
</dbReference>
<keyword evidence="4" id="KW-0539">Nucleus</keyword>
<keyword evidence="1" id="KW-0805">Transcription regulation</keyword>
<dbReference type="EMBL" id="ML735688">
    <property type="protein sequence ID" value="KAE8423442.1"/>
    <property type="molecule type" value="Genomic_DNA"/>
</dbReference>
<feature type="domain" description="Zn(2)-C6 fungal-type" evidence="6">
    <location>
        <begin position="36"/>
        <end position="65"/>
    </location>
</feature>
<proteinExistence type="predicted"/>
<keyword evidence="8" id="KW-1185">Reference proteome</keyword>
<dbReference type="Gene3D" id="4.10.240.10">
    <property type="entry name" value="Zn(2)-C6 fungal-type DNA-binding domain"/>
    <property type="match status" value="1"/>
</dbReference>
<keyword evidence="3" id="KW-0804">Transcription</keyword>